<dbReference type="PROSITE" id="PS50994">
    <property type="entry name" value="INTEGRASE"/>
    <property type="match status" value="1"/>
</dbReference>
<protein>
    <recommendedName>
        <fullName evidence="1">Integrase catalytic domain-containing protein</fullName>
    </recommendedName>
</protein>
<evidence type="ECO:0000313" key="2">
    <source>
        <dbReference type="Ensembl" id="ENSOABP00000068367.1"/>
    </source>
</evidence>
<dbReference type="Proteomes" id="UP000472276">
    <property type="component" value="Unassembled WGS sequence"/>
</dbReference>
<dbReference type="PANTHER" id="PTHR37984">
    <property type="entry name" value="PROTEIN CBG26694"/>
    <property type="match status" value="1"/>
</dbReference>
<dbReference type="GO" id="GO:0003676">
    <property type="term" value="F:nucleic acid binding"/>
    <property type="evidence" value="ECO:0007669"/>
    <property type="project" value="InterPro"/>
</dbReference>
<dbReference type="SUPFAM" id="SSF53098">
    <property type="entry name" value="Ribonuclease H-like"/>
    <property type="match status" value="1"/>
</dbReference>
<dbReference type="InterPro" id="IPR036397">
    <property type="entry name" value="RNaseH_sf"/>
</dbReference>
<dbReference type="InterPro" id="IPR001584">
    <property type="entry name" value="Integrase_cat-core"/>
</dbReference>
<name>A0AAZ1XL87_OREAU</name>
<reference evidence="3" key="1">
    <citation type="submission" date="2020-03" db="EMBL/GenBank/DDBJ databases">
        <title>Evolution of repeat sequences and sex chromosomes of tilapia species revealed by chromosome-level genomes.</title>
        <authorList>
            <person name="Xu L."/>
            <person name="Tao W."/>
            <person name="Wang D."/>
            <person name="Zhou Q."/>
        </authorList>
    </citation>
    <scope>NUCLEOTIDE SEQUENCE [LARGE SCALE GENOMIC DNA]</scope>
    <source>
        <strain evidence="3">Israel</strain>
    </source>
</reference>
<dbReference type="Gene3D" id="3.30.420.10">
    <property type="entry name" value="Ribonuclease H-like superfamily/Ribonuclease H"/>
    <property type="match status" value="1"/>
</dbReference>
<evidence type="ECO:0000313" key="3">
    <source>
        <dbReference type="Proteomes" id="UP000472276"/>
    </source>
</evidence>
<keyword evidence="3" id="KW-1185">Reference proteome</keyword>
<organism evidence="2 3">
    <name type="scientific">Oreochromis aureus</name>
    <name type="common">Israeli tilapia</name>
    <name type="synonym">Chromis aureus</name>
    <dbReference type="NCBI Taxonomy" id="47969"/>
    <lineage>
        <taxon>Eukaryota</taxon>
        <taxon>Metazoa</taxon>
        <taxon>Chordata</taxon>
        <taxon>Craniata</taxon>
        <taxon>Vertebrata</taxon>
        <taxon>Euteleostomi</taxon>
        <taxon>Actinopterygii</taxon>
        <taxon>Neopterygii</taxon>
        <taxon>Teleostei</taxon>
        <taxon>Neoteleostei</taxon>
        <taxon>Acanthomorphata</taxon>
        <taxon>Ovalentaria</taxon>
        <taxon>Cichlomorphae</taxon>
        <taxon>Cichliformes</taxon>
        <taxon>Cichlidae</taxon>
        <taxon>African cichlids</taxon>
        <taxon>Pseudocrenilabrinae</taxon>
        <taxon>Oreochromini</taxon>
        <taxon>Oreochromis</taxon>
    </lineage>
</organism>
<dbReference type="PANTHER" id="PTHR37984:SF15">
    <property type="entry name" value="INTEGRASE CATALYTIC DOMAIN-CONTAINING PROTEIN"/>
    <property type="match status" value="1"/>
</dbReference>
<dbReference type="Pfam" id="PF00665">
    <property type="entry name" value="rve"/>
    <property type="match status" value="1"/>
</dbReference>
<sequence length="320" mass="34547">MAKDAREFVSACLTCAQNKLSNQPPSGRLLPLPTPGRPWSHIALDLVTGLPPSAGNTAILTIIDRFSKAAHFIALPKLPTALEMARLLTSHVFRLHGIPEDIVSDRGPQFTSRVWKEFCTALGAKVSLSSGFHPQSNGQSERANQELEAAVRCVASHNQSTWSEQLPWIEYAHNSHTSTATGKSPFEASLGYQPPLLPAVEGEHSVPSLQAHLRRCHRAWRATRAALLRTKERNKALADRHRTPAPEYSVGQQVKPVLSSPLFPPTRAPPPLPARGWSAGLQHHPHHGLPAPGQGFSVPGGLGGLRARGTFLGASGGYSR</sequence>
<proteinExistence type="predicted"/>
<dbReference type="AlphaFoldDB" id="A0AAZ1XL87"/>
<reference evidence="2" key="3">
    <citation type="submission" date="2025-09" db="UniProtKB">
        <authorList>
            <consortium name="Ensembl"/>
        </authorList>
    </citation>
    <scope>IDENTIFICATION</scope>
</reference>
<feature type="domain" description="Integrase catalytic" evidence="1">
    <location>
        <begin position="34"/>
        <end position="193"/>
    </location>
</feature>
<evidence type="ECO:0000259" key="1">
    <source>
        <dbReference type="PROSITE" id="PS50994"/>
    </source>
</evidence>
<dbReference type="InterPro" id="IPR012337">
    <property type="entry name" value="RNaseH-like_sf"/>
</dbReference>
<reference evidence="2" key="2">
    <citation type="submission" date="2025-08" db="UniProtKB">
        <authorList>
            <consortium name="Ensembl"/>
        </authorList>
    </citation>
    <scope>IDENTIFICATION</scope>
</reference>
<dbReference type="FunFam" id="3.30.420.10:FF:000032">
    <property type="entry name" value="Retrovirus-related Pol polyprotein from transposon 297-like Protein"/>
    <property type="match status" value="1"/>
</dbReference>
<accession>A0AAZ1XL87</accession>
<dbReference type="InterPro" id="IPR050951">
    <property type="entry name" value="Retrovirus_Pol_polyprotein"/>
</dbReference>
<dbReference type="Ensembl" id="ENSOABT00000083060.1">
    <property type="protein sequence ID" value="ENSOABP00000068367.1"/>
    <property type="gene ID" value="ENSOABG00000036345.1"/>
</dbReference>
<dbReference type="GO" id="GO:0015074">
    <property type="term" value="P:DNA integration"/>
    <property type="evidence" value="ECO:0007669"/>
    <property type="project" value="InterPro"/>
</dbReference>